<dbReference type="Proteomes" id="UP000317909">
    <property type="component" value="Chromosome"/>
</dbReference>
<dbReference type="KEGG" id="llh:I41_26410"/>
<keyword evidence="2" id="KW-1185">Reference proteome</keyword>
<dbReference type="EMBL" id="CP036339">
    <property type="protein sequence ID" value="QDT73452.1"/>
    <property type="molecule type" value="Genomic_DNA"/>
</dbReference>
<accession>A0A517TYK4</accession>
<protein>
    <submittedName>
        <fullName evidence="1">Uncharacterized protein</fullName>
    </submittedName>
</protein>
<reference evidence="1 2" key="1">
    <citation type="submission" date="2019-02" db="EMBL/GenBank/DDBJ databases">
        <title>Deep-cultivation of Planctomycetes and their phenomic and genomic characterization uncovers novel biology.</title>
        <authorList>
            <person name="Wiegand S."/>
            <person name="Jogler M."/>
            <person name="Boedeker C."/>
            <person name="Pinto D."/>
            <person name="Vollmers J."/>
            <person name="Rivas-Marin E."/>
            <person name="Kohn T."/>
            <person name="Peeters S.H."/>
            <person name="Heuer A."/>
            <person name="Rast P."/>
            <person name="Oberbeckmann S."/>
            <person name="Bunk B."/>
            <person name="Jeske O."/>
            <person name="Meyerdierks A."/>
            <person name="Storesund J.E."/>
            <person name="Kallscheuer N."/>
            <person name="Luecker S."/>
            <person name="Lage O.M."/>
            <person name="Pohl T."/>
            <person name="Merkel B.J."/>
            <person name="Hornburger P."/>
            <person name="Mueller R.-W."/>
            <person name="Bruemmer F."/>
            <person name="Labrenz M."/>
            <person name="Spormann A.M."/>
            <person name="Op den Camp H."/>
            <person name="Overmann J."/>
            <person name="Amann R."/>
            <person name="Jetten M.S.M."/>
            <person name="Mascher T."/>
            <person name="Medema M.H."/>
            <person name="Devos D.P."/>
            <person name="Kaster A.-K."/>
            <person name="Ovreas L."/>
            <person name="Rohde M."/>
            <person name="Galperin M.Y."/>
            <person name="Jogler C."/>
        </authorList>
    </citation>
    <scope>NUCLEOTIDE SEQUENCE [LARGE SCALE GENOMIC DNA]</scope>
    <source>
        <strain evidence="1 2">I41</strain>
    </source>
</reference>
<sequence>MNAKVMTASRVAVALVVATGLIGGCQKGPQTAPIAGAVTLDGVALDDAVIEFDSGDGSVPTSLNIVRGAFSGGVTLGTKTVRIFAMRPARKSRSGLGATDVQNPLENIIPHRYGYDSTVTVAIGADGNTNLNYQLESKSESPGSK</sequence>
<proteinExistence type="predicted"/>
<evidence type="ECO:0000313" key="2">
    <source>
        <dbReference type="Proteomes" id="UP000317909"/>
    </source>
</evidence>
<gene>
    <name evidence="1" type="ORF">I41_26410</name>
</gene>
<evidence type="ECO:0000313" key="1">
    <source>
        <dbReference type="EMBL" id="QDT73452.1"/>
    </source>
</evidence>
<dbReference type="PROSITE" id="PS51257">
    <property type="entry name" value="PROKAR_LIPOPROTEIN"/>
    <property type="match status" value="1"/>
</dbReference>
<dbReference type="AlphaFoldDB" id="A0A517TYK4"/>
<name>A0A517TYK4_9BACT</name>
<organism evidence="1 2">
    <name type="scientific">Lacipirellula limnantheis</name>
    <dbReference type="NCBI Taxonomy" id="2528024"/>
    <lineage>
        <taxon>Bacteria</taxon>
        <taxon>Pseudomonadati</taxon>
        <taxon>Planctomycetota</taxon>
        <taxon>Planctomycetia</taxon>
        <taxon>Pirellulales</taxon>
        <taxon>Lacipirellulaceae</taxon>
        <taxon>Lacipirellula</taxon>
    </lineage>
</organism>